<feature type="transmembrane region" description="Helical" evidence="1">
    <location>
        <begin position="297"/>
        <end position="314"/>
    </location>
</feature>
<feature type="transmembrane region" description="Helical" evidence="1">
    <location>
        <begin position="157"/>
        <end position="181"/>
    </location>
</feature>
<sequence>MSNDTAPISDPLSPSDGFIFFELGSALIQEAVGIVFETFCMSIYMVVFGLALHSIRRKGIRSLSSLAMLGVVLYLFAASFTLWALNVAHWFLSARGFLLPGDDTTSLLDRAVESNNMSTPLGVPEEALFMFNLIIGDSVVIWRVWAICRTRRKRWVVTIPCFFLLISLIFIIIDLTCLTGGGFAESSSVAGTNAVCNNAELISWAVSFGTNLSCTILIGIEAWKHRRLMRSLDLPSPGRGRSPCFAVDRLLSLLLESGCIYCLFWLTQVILFVPVSWFNYTIYLYNILGALGDQISGLYPTLIIVIVNYHYTIWDEPGSAQTKGFNSYTGGNIGTGSASMRSPVVAGNTSTIRWNHRADDHESGEDSEAAEMDVFGGAGRESKHPIVN</sequence>
<feature type="transmembrane region" description="Helical" evidence="1">
    <location>
        <begin position="127"/>
        <end position="145"/>
    </location>
</feature>
<feature type="transmembrane region" description="Helical" evidence="1">
    <location>
        <begin position="31"/>
        <end position="54"/>
    </location>
</feature>
<evidence type="ECO:0000256" key="1">
    <source>
        <dbReference type="SAM" id="Phobius"/>
    </source>
</evidence>
<dbReference type="EMBL" id="JACAZE010000002">
    <property type="protein sequence ID" value="KAF7320502.1"/>
    <property type="molecule type" value="Genomic_DNA"/>
</dbReference>
<proteinExistence type="predicted"/>
<feature type="transmembrane region" description="Helical" evidence="1">
    <location>
        <begin position="66"/>
        <end position="92"/>
    </location>
</feature>
<gene>
    <name evidence="2" type="ORF">HMN09_00133800</name>
</gene>
<accession>A0A8H6TPN3</accession>
<keyword evidence="3" id="KW-1185">Reference proteome</keyword>
<evidence type="ECO:0000313" key="3">
    <source>
        <dbReference type="Proteomes" id="UP000613580"/>
    </source>
</evidence>
<protein>
    <submittedName>
        <fullName evidence="2">Uncharacterized protein</fullName>
    </submittedName>
</protein>
<evidence type="ECO:0000313" key="2">
    <source>
        <dbReference type="EMBL" id="KAF7320502.1"/>
    </source>
</evidence>
<comment type="caution">
    <text evidence="2">The sequence shown here is derived from an EMBL/GenBank/DDBJ whole genome shotgun (WGS) entry which is preliminary data.</text>
</comment>
<name>A0A8H6TPN3_MYCCL</name>
<dbReference type="OrthoDB" id="2744793at2759"/>
<feature type="transmembrane region" description="Helical" evidence="1">
    <location>
        <begin position="201"/>
        <end position="220"/>
    </location>
</feature>
<organism evidence="2 3">
    <name type="scientific">Mycena chlorophos</name>
    <name type="common">Agaric fungus</name>
    <name type="synonym">Agaricus chlorophos</name>
    <dbReference type="NCBI Taxonomy" id="658473"/>
    <lineage>
        <taxon>Eukaryota</taxon>
        <taxon>Fungi</taxon>
        <taxon>Dikarya</taxon>
        <taxon>Basidiomycota</taxon>
        <taxon>Agaricomycotina</taxon>
        <taxon>Agaricomycetes</taxon>
        <taxon>Agaricomycetidae</taxon>
        <taxon>Agaricales</taxon>
        <taxon>Marasmiineae</taxon>
        <taxon>Mycenaceae</taxon>
        <taxon>Mycena</taxon>
    </lineage>
</organism>
<dbReference type="Proteomes" id="UP000613580">
    <property type="component" value="Unassembled WGS sequence"/>
</dbReference>
<dbReference type="AlphaFoldDB" id="A0A8H6TPN3"/>
<keyword evidence="1" id="KW-1133">Transmembrane helix</keyword>
<keyword evidence="1" id="KW-0472">Membrane</keyword>
<keyword evidence="1" id="KW-0812">Transmembrane</keyword>
<reference evidence="2" key="1">
    <citation type="submission" date="2020-05" db="EMBL/GenBank/DDBJ databases">
        <title>Mycena genomes resolve the evolution of fungal bioluminescence.</title>
        <authorList>
            <person name="Tsai I.J."/>
        </authorList>
    </citation>
    <scope>NUCLEOTIDE SEQUENCE</scope>
    <source>
        <strain evidence="2">110903Hualien_Pintung</strain>
    </source>
</reference>
<feature type="transmembrane region" description="Helical" evidence="1">
    <location>
        <begin position="258"/>
        <end position="277"/>
    </location>
</feature>